<evidence type="ECO:0000256" key="7">
    <source>
        <dbReference type="RuleBase" id="RU363032"/>
    </source>
</evidence>
<dbReference type="CDD" id="cd06261">
    <property type="entry name" value="TM_PBP2"/>
    <property type="match status" value="1"/>
</dbReference>
<keyword evidence="9" id="KW-0067">ATP-binding</keyword>
<evidence type="ECO:0000256" key="6">
    <source>
        <dbReference type="ARBA" id="ARBA00023136"/>
    </source>
</evidence>
<keyword evidence="6 7" id="KW-0472">Membrane</keyword>
<dbReference type="Pfam" id="PF00528">
    <property type="entry name" value="BPD_transp_1"/>
    <property type="match status" value="1"/>
</dbReference>
<evidence type="ECO:0000313" key="9">
    <source>
        <dbReference type="EMBL" id="OIV35895.1"/>
    </source>
</evidence>
<evidence type="ECO:0000256" key="5">
    <source>
        <dbReference type="ARBA" id="ARBA00022989"/>
    </source>
</evidence>
<feature type="transmembrane region" description="Helical" evidence="7">
    <location>
        <begin position="195"/>
        <end position="220"/>
    </location>
</feature>
<evidence type="ECO:0000256" key="3">
    <source>
        <dbReference type="ARBA" id="ARBA00022475"/>
    </source>
</evidence>
<evidence type="ECO:0000313" key="10">
    <source>
        <dbReference type="Proteomes" id="UP000243342"/>
    </source>
</evidence>
<dbReference type="PROSITE" id="PS50928">
    <property type="entry name" value="ABC_TM1"/>
    <property type="match status" value="1"/>
</dbReference>
<comment type="subcellular location">
    <subcellularLocation>
        <location evidence="1 7">Cell membrane</location>
        <topology evidence="1 7">Multi-pass membrane protein</topology>
    </subcellularLocation>
</comment>
<evidence type="ECO:0000256" key="1">
    <source>
        <dbReference type="ARBA" id="ARBA00004651"/>
    </source>
</evidence>
<proteinExistence type="inferred from homology"/>
<dbReference type="Gene3D" id="1.10.3720.10">
    <property type="entry name" value="MetI-like"/>
    <property type="match status" value="1"/>
</dbReference>
<dbReference type="SUPFAM" id="SSF161098">
    <property type="entry name" value="MetI-like"/>
    <property type="match status" value="1"/>
</dbReference>
<dbReference type="PANTHER" id="PTHR43744:SF12">
    <property type="entry name" value="ABC TRANSPORTER PERMEASE PROTEIN MG189-RELATED"/>
    <property type="match status" value="1"/>
</dbReference>
<evidence type="ECO:0000256" key="4">
    <source>
        <dbReference type="ARBA" id="ARBA00022692"/>
    </source>
</evidence>
<keyword evidence="10" id="KW-1185">Reference proteome</keyword>
<reference evidence="9 10" key="1">
    <citation type="submission" date="2016-10" db="EMBL/GenBank/DDBJ databases">
        <title>Genome sequence of Streptomyces gilvigriseus MUSC 26.</title>
        <authorList>
            <person name="Lee L.-H."/>
            <person name="Ser H.-L."/>
        </authorList>
    </citation>
    <scope>NUCLEOTIDE SEQUENCE [LARGE SCALE GENOMIC DNA]</scope>
    <source>
        <strain evidence="9 10">MUSC 26</strain>
    </source>
</reference>
<keyword evidence="3" id="KW-1003">Cell membrane</keyword>
<dbReference type="InterPro" id="IPR035906">
    <property type="entry name" value="MetI-like_sf"/>
</dbReference>
<dbReference type="PANTHER" id="PTHR43744">
    <property type="entry name" value="ABC TRANSPORTER PERMEASE PROTEIN MG189-RELATED-RELATED"/>
    <property type="match status" value="1"/>
</dbReference>
<dbReference type="GO" id="GO:0005524">
    <property type="term" value="F:ATP binding"/>
    <property type="evidence" value="ECO:0007669"/>
    <property type="project" value="UniProtKB-KW"/>
</dbReference>
<keyword evidence="2 7" id="KW-0813">Transport</keyword>
<organism evidence="9 10">
    <name type="scientific">Mangrovactinospora gilvigrisea</name>
    <dbReference type="NCBI Taxonomy" id="1428644"/>
    <lineage>
        <taxon>Bacteria</taxon>
        <taxon>Bacillati</taxon>
        <taxon>Actinomycetota</taxon>
        <taxon>Actinomycetes</taxon>
        <taxon>Kitasatosporales</taxon>
        <taxon>Streptomycetaceae</taxon>
        <taxon>Mangrovactinospora</taxon>
    </lineage>
</organism>
<sequence>MDPAAARENAQRVLRRKKITAGIGKRIFLVVISVIFLIPLLWMLSTALKSTGDLSKVPPPIIPQHWAWSNFKEVFKQLPFGTFYLNSFWITLLTTIGSVASNFIVAYGFSCIEWRGRDKVFYLVLGTLFLPFPITLIPMFDMFARLHWINTYLPLVVPAFLGSAFFTFLLRQFLLQIPRDNLDAARIDGASEWRILWQIVAPMARPALGAVAIFSAVGAWNDFLGPLIYLQDNAHMTLSIGIQSFQQANGNVPYNLLMAGSLMIILPLVILFFIFQRYFIRGITMGSFK</sequence>
<gene>
    <name evidence="9" type="ORF">BIV57_19385</name>
</gene>
<feature type="transmembrane region" description="Helical" evidence="7">
    <location>
        <begin position="121"/>
        <end position="140"/>
    </location>
</feature>
<dbReference type="GO" id="GO:0005886">
    <property type="term" value="C:plasma membrane"/>
    <property type="evidence" value="ECO:0007669"/>
    <property type="project" value="UniProtKB-SubCell"/>
</dbReference>
<dbReference type="AlphaFoldDB" id="A0A1J7BB27"/>
<evidence type="ECO:0000256" key="2">
    <source>
        <dbReference type="ARBA" id="ARBA00022448"/>
    </source>
</evidence>
<dbReference type="EMBL" id="MLCF01000127">
    <property type="protein sequence ID" value="OIV35895.1"/>
    <property type="molecule type" value="Genomic_DNA"/>
</dbReference>
<comment type="caution">
    <text evidence="9">The sequence shown here is derived from an EMBL/GenBank/DDBJ whole genome shotgun (WGS) entry which is preliminary data.</text>
</comment>
<protein>
    <submittedName>
        <fullName evidence="9">Sugar ABC transporter ATP-binding protein</fullName>
    </submittedName>
</protein>
<feature type="transmembrane region" description="Helical" evidence="7">
    <location>
        <begin position="88"/>
        <end position="109"/>
    </location>
</feature>
<accession>A0A1J7BB27</accession>
<dbReference type="Proteomes" id="UP000243342">
    <property type="component" value="Unassembled WGS sequence"/>
</dbReference>
<comment type="similarity">
    <text evidence="7">Belongs to the binding-protein-dependent transport system permease family.</text>
</comment>
<dbReference type="InterPro" id="IPR000515">
    <property type="entry name" value="MetI-like"/>
</dbReference>
<dbReference type="GO" id="GO:0055085">
    <property type="term" value="P:transmembrane transport"/>
    <property type="evidence" value="ECO:0007669"/>
    <property type="project" value="InterPro"/>
</dbReference>
<dbReference type="STRING" id="1428644.BIV57_19385"/>
<feature type="transmembrane region" description="Helical" evidence="7">
    <location>
        <begin position="152"/>
        <end position="174"/>
    </location>
</feature>
<name>A0A1J7BB27_9ACTN</name>
<feature type="domain" description="ABC transmembrane type-1" evidence="8">
    <location>
        <begin position="84"/>
        <end position="275"/>
    </location>
</feature>
<keyword evidence="5 7" id="KW-1133">Transmembrane helix</keyword>
<keyword evidence="9" id="KW-0547">Nucleotide-binding</keyword>
<evidence type="ECO:0000259" key="8">
    <source>
        <dbReference type="PROSITE" id="PS50928"/>
    </source>
</evidence>
<feature type="transmembrane region" description="Helical" evidence="7">
    <location>
        <begin position="27"/>
        <end position="48"/>
    </location>
</feature>
<keyword evidence="4 7" id="KW-0812">Transmembrane</keyword>
<feature type="transmembrane region" description="Helical" evidence="7">
    <location>
        <begin position="254"/>
        <end position="275"/>
    </location>
</feature>